<keyword evidence="5" id="KW-1185">Reference proteome</keyword>
<dbReference type="Gene3D" id="1.10.510.10">
    <property type="entry name" value="Transferase(Phosphotransferase) domain 1"/>
    <property type="match status" value="1"/>
</dbReference>
<feature type="domain" description="Protein kinase" evidence="2">
    <location>
        <begin position="341"/>
        <end position="644"/>
    </location>
</feature>
<comment type="caution">
    <text evidence="3">The sequence shown here is derived from an EMBL/GenBank/DDBJ whole genome shotgun (WGS) entry which is preliminary data.</text>
</comment>
<dbReference type="InterPro" id="IPR000719">
    <property type="entry name" value="Prot_kinase_dom"/>
</dbReference>
<feature type="compositionally biased region" description="Polar residues" evidence="1">
    <location>
        <begin position="324"/>
        <end position="334"/>
    </location>
</feature>
<dbReference type="GeneID" id="63832440"/>
<feature type="region of interest" description="Disordered" evidence="1">
    <location>
        <begin position="215"/>
        <end position="257"/>
    </location>
</feature>
<organism evidence="3 5">
    <name type="scientific">Cryphonectria parasitica (strain ATCC 38755 / EP155)</name>
    <dbReference type="NCBI Taxonomy" id="660469"/>
    <lineage>
        <taxon>Eukaryota</taxon>
        <taxon>Fungi</taxon>
        <taxon>Dikarya</taxon>
        <taxon>Ascomycota</taxon>
        <taxon>Pezizomycotina</taxon>
        <taxon>Sordariomycetes</taxon>
        <taxon>Sordariomycetidae</taxon>
        <taxon>Diaporthales</taxon>
        <taxon>Cryphonectriaceae</taxon>
        <taxon>Cryphonectria-Endothia species complex</taxon>
        <taxon>Cryphonectria</taxon>
    </lineage>
</organism>
<sequence>MSSVDSQTTVPHRPDYVDARSAELRVRTERAGAILLPAIEISRDVLATAMARQDRLRKRMPTIDGFRPLRDPRIIFRHTDGNPTISIRSREACELAVEPTIWQSDSCLSSSTTSFELPAAAASQSHDEVKCTLKMGTIECNLHYIPASDGVVLVNMGEEPLSVVALPPMENGIQHQVHPWAMMIIDSACWRISDPTSSVELQVLPRPYHPSVVEDEIDEDEDEDGQSAELALGSKKRSTDDVQQSSKRVRGLSGAFPSGSQAVGTVLEHLPALAPHHTTPGRMRPSNSLQWEEQQQQQQHHHNHHQPAIQEIVNKFTDRRESSHSGSAQPLSFPNNGNGSVRSSCSGGSGTLGSSSVVAFKMPIFRPIRSASSKDTANYGNAIGAWSAGFAAHRNLEHNHFASIRGSDAHTMALHLAYKPHKDLANARWCAQAGQAGQREQRGYFLGSVRDAICILTHISSAVAFLAEQGIAHNDIKPANILYTDISWPAVGPYQAAEGGAMLVDFGLAGHSGLANSEGSPWYIAPEYLEQGRRGTPCDVFALGVVMLYLMRRCVLPETWYRVHNEHREWLIKDVHHARDSASRDAMTSWLSEVGRMRDKLEFSDTLYTSSEEAELGSLVHSMLLPLADRITVEELAEATKDWDLELDLDMDLDLDLDLGMDLGLNG</sequence>
<feature type="compositionally biased region" description="Acidic residues" evidence="1">
    <location>
        <begin position="215"/>
        <end position="226"/>
    </location>
</feature>
<dbReference type="SUPFAM" id="SSF56112">
    <property type="entry name" value="Protein kinase-like (PK-like)"/>
    <property type="match status" value="1"/>
</dbReference>
<dbReference type="AlphaFoldDB" id="A0A9P5CJF5"/>
<evidence type="ECO:0000313" key="3">
    <source>
        <dbReference type="EMBL" id="KAF3760112.1"/>
    </source>
</evidence>
<dbReference type="PANTHER" id="PTHR44167:SF24">
    <property type="entry name" value="SERINE_THREONINE-PROTEIN KINASE CHK2"/>
    <property type="match status" value="1"/>
</dbReference>
<feature type="region of interest" description="Disordered" evidence="1">
    <location>
        <begin position="275"/>
        <end position="349"/>
    </location>
</feature>
<evidence type="ECO:0000256" key="1">
    <source>
        <dbReference type="SAM" id="MobiDB-lite"/>
    </source>
</evidence>
<dbReference type="InterPro" id="IPR011009">
    <property type="entry name" value="Kinase-like_dom_sf"/>
</dbReference>
<dbReference type="PROSITE" id="PS50011">
    <property type="entry name" value="PROTEIN_KINASE_DOM"/>
    <property type="match status" value="1"/>
</dbReference>
<gene>
    <name evidence="4" type="ORF">M406DRAFT_108650</name>
    <name evidence="3" type="ORF">M406DRAFT_354004</name>
</gene>
<dbReference type="GO" id="GO:0005524">
    <property type="term" value="F:ATP binding"/>
    <property type="evidence" value="ECO:0007669"/>
    <property type="project" value="InterPro"/>
</dbReference>
<evidence type="ECO:0000259" key="2">
    <source>
        <dbReference type="PROSITE" id="PS50011"/>
    </source>
</evidence>
<dbReference type="OrthoDB" id="1668230at2759"/>
<protein>
    <recommendedName>
        <fullName evidence="2">Protein kinase domain-containing protein</fullName>
    </recommendedName>
</protein>
<accession>A0A9P5CJF5</accession>
<dbReference type="SMART" id="SM00220">
    <property type="entry name" value="S_TKc"/>
    <property type="match status" value="1"/>
</dbReference>
<dbReference type="PANTHER" id="PTHR44167">
    <property type="entry name" value="OVARIAN-SPECIFIC SERINE/THREONINE-PROTEIN KINASE LOK-RELATED"/>
    <property type="match status" value="1"/>
</dbReference>
<reference evidence="3" key="1">
    <citation type="journal article" date="2020" name="Phytopathology">
        <title>Genome sequence of the chestnut blight fungus Cryphonectria parasitica EP155: A fundamental resource for an archetypical invasive plant pathogen.</title>
        <authorList>
            <person name="Crouch J.A."/>
            <person name="Dawe A."/>
            <person name="Aerts A."/>
            <person name="Barry K."/>
            <person name="Churchill A.C.L."/>
            <person name="Grimwood J."/>
            <person name="Hillman B."/>
            <person name="Milgroom M.G."/>
            <person name="Pangilinan J."/>
            <person name="Smith M."/>
            <person name="Salamov A."/>
            <person name="Schmutz J."/>
            <person name="Yadav J."/>
            <person name="Grigoriev I.V."/>
            <person name="Nuss D."/>
        </authorList>
    </citation>
    <scope>NUCLEOTIDE SEQUENCE</scope>
    <source>
        <strain evidence="3">EP155</strain>
    </source>
</reference>
<dbReference type="RefSeq" id="XP_040774531.1">
    <property type="nucleotide sequence ID" value="XM_040915311.1"/>
</dbReference>
<dbReference type="Proteomes" id="UP000803844">
    <property type="component" value="Unassembled WGS sequence"/>
</dbReference>
<dbReference type="PROSITE" id="PS00108">
    <property type="entry name" value="PROTEIN_KINASE_ST"/>
    <property type="match status" value="1"/>
</dbReference>
<name>A0A9P5CJF5_CRYP1</name>
<dbReference type="Pfam" id="PF00069">
    <property type="entry name" value="Pkinase"/>
    <property type="match status" value="1"/>
</dbReference>
<dbReference type="InterPro" id="IPR008271">
    <property type="entry name" value="Ser/Thr_kinase_AS"/>
</dbReference>
<dbReference type="EMBL" id="MU032354">
    <property type="protein sequence ID" value="KAF3760112.1"/>
    <property type="molecule type" value="Genomic_DNA"/>
</dbReference>
<feature type="compositionally biased region" description="Low complexity" evidence="1">
    <location>
        <begin position="335"/>
        <end position="349"/>
    </location>
</feature>
<evidence type="ECO:0000313" key="4">
    <source>
        <dbReference type="EMBL" id="KAF3763570.1"/>
    </source>
</evidence>
<proteinExistence type="predicted"/>
<dbReference type="GO" id="GO:0005634">
    <property type="term" value="C:nucleus"/>
    <property type="evidence" value="ECO:0007669"/>
    <property type="project" value="TreeGrafter"/>
</dbReference>
<dbReference type="GO" id="GO:0044773">
    <property type="term" value="P:mitotic DNA damage checkpoint signaling"/>
    <property type="evidence" value="ECO:0007669"/>
    <property type="project" value="TreeGrafter"/>
</dbReference>
<dbReference type="EMBL" id="MU032349">
    <property type="protein sequence ID" value="KAF3763570.1"/>
    <property type="molecule type" value="Genomic_DNA"/>
</dbReference>
<dbReference type="GO" id="GO:0004674">
    <property type="term" value="F:protein serine/threonine kinase activity"/>
    <property type="evidence" value="ECO:0007669"/>
    <property type="project" value="TreeGrafter"/>
</dbReference>
<evidence type="ECO:0000313" key="5">
    <source>
        <dbReference type="Proteomes" id="UP000803844"/>
    </source>
</evidence>